<evidence type="ECO:0000313" key="2">
    <source>
        <dbReference type="Proteomes" id="UP000322521"/>
    </source>
</evidence>
<dbReference type="RefSeq" id="WP_143691563.1">
    <property type="nucleotide sequence ID" value="NZ_AP025493.1"/>
</dbReference>
<keyword evidence="2" id="KW-1185">Reference proteome</keyword>
<dbReference type="AlphaFoldDB" id="A0A5M9P4L5"/>
<proteinExistence type="predicted"/>
<organism evidence="1 2">
    <name type="scientific">Vibrio gigantis</name>
    <dbReference type="NCBI Taxonomy" id="296199"/>
    <lineage>
        <taxon>Bacteria</taxon>
        <taxon>Pseudomonadati</taxon>
        <taxon>Pseudomonadota</taxon>
        <taxon>Gammaproteobacteria</taxon>
        <taxon>Vibrionales</taxon>
        <taxon>Vibrionaceae</taxon>
        <taxon>Vibrio</taxon>
    </lineage>
</organism>
<dbReference type="CDD" id="cd07177">
    <property type="entry name" value="terB_like"/>
    <property type="match status" value="2"/>
</dbReference>
<dbReference type="SUPFAM" id="SSF158682">
    <property type="entry name" value="TerB-like"/>
    <property type="match status" value="1"/>
</dbReference>
<dbReference type="Proteomes" id="UP000322521">
    <property type="component" value="Unassembled WGS sequence"/>
</dbReference>
<accession>A0A5M9P4L5</accession>
<dbReference type="Gene3D" id="1.10.3680.10">
    <property type="entry name" value="TerB-like"/>
    <property type="match status" value="1"/>
</dbReference>
<evidence type="ECO:0000313" key="1">
    <source>
        <dbReference type="EMBL" id="KAA8680992.1"/>
    </source>
</evidence>
<name>A0A5M9P4L5_9VIBR</name>
<protein>
    <submittedName>
        <fullName evidence="1">TerB family tellurite resistance protein</fullName>
    </submittedName>
</protein>
<gene>
    <name evidence="1" type="ORF">F4W18_00155</name>
</gene>
<sequence>MKILTMIREAAKESNAFENHAAKELALEEKLLYLQGLALVMNSDGEIHPEETDYLLILIRSLYLDESVIDSCIEFANQPDKSTIQSILKCFRRKPIAQLFLFDALMMSYRDGDISEQEKEVIDELAFQFEVAKGIYHDIFDLFCYIKNRNWQDAALYFSIHLLNPDYFNHIFNYYDVSLEQVSKQSKKASKKKILSCINNKLENGISNEVILPFLQAKIDKKEASVINGNFILPDSDEFKLSTININFDKLSETLHIDSLLLIKQNPIVNYFIKCIGLTDSDRYKLDGGTQKIIISKLGKNNRVLDLGLKFEEGCLIDVNGTLWSYKKGRGDNCIIGKNIIFSNTKKNFKQLENVKGLPLHSSLTDTSNAGWLTKFYE</sequence>
<reference evidence="1 2" key="1">
    <citation type="submission" date="2019-09" db="EMBL/GenBank/DDBJ databases">
        <title>Draft genome sequence of various Type strains from the CCUG.</title>
        <authorList>
            <person name="Pineiro-Iglesias B."/>
            <person name="Tunovic T."/>
            <person name="Unosson C."/>
            <person name="Inganas E."/>
            <person name="Ohlen M."/>
            <person name="Cardew S."/>
            <person name="Jensie-Markopoulos S."/>
            <person name="Salva-Serra F."/>
            <person name="Jaen-Luchoro D."/>
            <person name="Karlsson R."/>
            <person name="Svensson-Stadler L."/>
            <person name="Chun J."/>
            <person name="Moore E."/>
        </authorList>
    </citation>
    <scope>NUCLEOTIDE SEQUENCE [LARGE SCALE GENOMIC DNA]</scope>
    <source>
        <strain evidence="1 2">CCUG 56969T</strain>
    </source>
</reference>
<dbReference type="EMBL" id="VXJS01000001">
    <property type="protein sequence ID" value="KAA8680992.1"/>
    <property type="molecule type" value="Genomic_DNA"/>
</dbReference>
<comment type="caution">
    <text evidence="1">The sequence shown here is derived from an EMBL/GenBank/DDBJ whole genome shotgun (WGS) entry which is preliminary data.</text>
</comment>
<dbReference type="InterPro" id="IPR029024">
    <property type="entry name" value="TerB-like"/>
</dbReference>
<dbReference type="OrthoDB" id="5893290at2"/>